<name>A0AC35TW13_9BILA</name>
<accession>A0AC35TW13</accession>
<evidence type="ECO:0000313" key="2">
    <source>
        <dbReference type="WBParaSite" id="RSKR_0000492800.1"/>
    </source>
</evidence>
<dbReference type="Proteomes" id="UP000095286">
    <property type="component" value="Unplaced"/>
</dbReference>
<reference evidence="2" key="1">
    <citation type="submission" date="2016-11" db="UniProtKB">
        <authorList>
            <consortium name="WormBaseParasite"/>
        </authorList>
    </citation>
    <scope>IDENTIFICATION</scope>
    <source>
        <strain evidence="2">KR3021</strain>
    </source>
</reference>
<organism evidence="1 2">
    <name type="scientific">Rhabditophanes sp. KR3021</name>
    <dbReference type="NCBI Taxonomy" id="114890"/>
    <lineage>
        <taxon>Eukaryota</taxon>
        <taxon>Metazoa</taxon>
        <taxon>Ecdysozoa</taxon>
        <taxon>Nematoda</taxon>
        <taxon>Chromadorea</taxon>
        <taxon>Rhabditida</taxon>
        <taxon>Tylenchina</taxon>
        <taxon>Panagrolaimomorpha</taxon>
        <taxon>Strongyloidoidea</taxon>
        <taxon>Alloionematidae</taxon>
        <taxon>Rhabditophanes</taxon>
    </lineage>
</organism>
<proteinExistence type="predicted"/>
<sequence>MVRTTRQSVERAKLGLSVNGNVNDEIPKPRRGRKRTLPAEVPAFNADEKENVDPHTIPVKKAKKKKATKAQIAAEKKSDAVNQLKDFGTNFDDYSNETKKKIRSQIQGNYKDLHQCNAFDDIDSKVMKYLFNQDFIDKMNQCEMLNNLTRWVEFKIIERAVTFRDMIQCLDFKQIPYAFCDQLIQSKRLFEIPEVGYFFYQTLMIQWKVLEEAAKINNQNTQLLNDNAAAQRALVFEQH</sequence>
<dbReference type="WBParaSite" id="RSKR_0000492800.1">
    <property type="protein sequence ID" value="RSKR_0000492800.1"/>
    <property type="gene ID" value="RSKR_0000492800"/>
</dbReference>
<protein>
    <submittedName>
        <fullName evidence="2">BACK domain-containing protein</fullName>
    </submittedName>
</protein>
<evidence type="ECO:0000313" key="1">
    <source>
        <dbReference type="Proteomes" id="UP000095286"/>
    </source>
</evidence>